<name>A0A1U9KQ28_9PROT</name>
<dbReference type="KEGG" id="nch:A0U93_08100"/>
<accession>A0A1U9KQ28</accession>
<keyword evidence="2" id="KW-1185">Reference proteome</keyword>
<evidence type="ECO:0000313" key="1">
    <source>
        <dbReference type="EMBL" id="AQS87908.1"/>
    </source>
</evidence>
<dbReference type="STRING" id="320497.A0U93_08100"/>
<gene>
    <name evidence="1" type="ORF">A0U93_08100</name>
</gene>
<proteinExistence type="predicted"/>
<dbReference type="Proteomes" id="UP000188604">
    <property type="component" value="Chromosome"/>
</dbReference>
<dbReference type="RefSeq" id="WP_245824776.1">
    <property type="nucleotide sequence ID" value="NZ_CP014691.1"/>
</dbReference>
<evidence type="ECO:0000313" key="2">
    <source>
        <dbReference type="Proteomes" id="UP000188604"/>
    </source>
</evidence>
<sequence length="198" mass="19839">MGLGLTAVETAIGSVGRLGASSPVVIGGMVLTGLEVPDELVFGGRQELVVHRLLGGGRVVDAVGNDPERLTLKGRFVGPEAQARAMVLARMREAGAPVSFAAAGISCTVWIAQFRFAYQAKGAVCSYSLVLERATAPMAAGAEGAQAGGQVGDDVRAGLSMIGTASSAAYVVAGQVGTIAGQVTPLAVMLGGGGLWRG</sequence>
<organism evidence="1 2">
    <name type="scientific">Neoasaia chiangmaiensis</name>
    <dbReference type="NCBI Taxonomy" id="320497"/>
    <lineage>
        <taxon>Bacteria</taxon>
        <taxon>Pseudomonadati</taxon>
        <taxon>Pseudomonadota</taxon>
        <taxon>Alphaproteobacteria</taxon>
        <taxon>Acetobacterales</taxon>
        <taxon>Acetobacteraceae</taxon>
        <taxon>Neoasaia</taxon>
    </lineage>
</organism>
<dbReference type="EMBL" id="CP014691">
    <property type="protein sequence ID" value="AQS87908.1"/>
    <property type="molecule type" value="Genomic_DNA"/>
</dbReference>
<reference evidence="1 2" key="1">
    <citation type="submission" date="2016-03" db="EMBL/GenBank/DDBJ databases">
        <title>Acetic acid bacteria sequencing.</title>
        <authorList>
            <person name="Brandt J."/>
            <person name="Jakob F."/>
            <person name="Vogel R.F."/>
        </authorList>
    </citation>
    <scope>NUCLEOTIDE SEQUENCE [LARGE SCALE GENOMIC DNA]</scope>
    <source>
        <strain evidence="1 2">NBRC 101099</strain>
    </source>
</reference>
<protein>
    <submittedName>
        <fullName evidence="1">Uncharacterized protein</fullName>
    </submittedName>
</protein>
<dbReference type="AlphaFoldDB" id="A0A1U9KQ28"/>